<dbReference type="PROSITE" id="PS51330">
    <property type="entry name" value="DHFR_2"/>
    <property type="match status" value="1"/>
</dbReference>
<dbReference type="GO" id="GO:0070401">
    <property type="term" value="F:NADP+ binding"/>
    <property type="evidence" value="ECO:0007669"/>
    <property type="project" value="UniProtKB-ARBA"/>
</dbReference>
<proteinExistence type="inferred from homology"/>
<keyword evidence="6 8" id="KW-0560">Oxidoreductase</keyword>
<keyword evidence="5 8" id="KW-0521">NADP</keyword>
<evidence type="ECO:0000259" key="9">
    <source>
        <dbReference type="PROSITE" id="PS51330"/>
    </source>
</evidence>
<evidence type="ECO:0000256" key="3">
    <source>
        <dbReference type="ARBA" id="ARBA00012856"/>
    </source>
</evidence>
<evidence type="ECO:0000256" key="4">
    <source>
        <dbReference type="ARBA" id="ARBA00022563"/>
    </source>
</evidence>
<comment type="pathway">
    <text evidence="1 8">Cofactor biosynthesis; tetrahydrofolate biosynthesis; 5,6,7,8-tetrahydrofolate from 7,8-dihydrofolate: step 1/1.</text>
</comment>
<dbReference type="GO" id="GO:0006730">
    <property type="term" value="P:one-carbon metabolic process"/>
    <property type="evidence" value="ECO:0007669"/>
    <property type="project" value="UniProtKB-KW"/>
</dbReference>
<evidence type="ECO:0000313" key="10">
    <source>
        <dbReference type="EMBL" id="SHG09269.1"/>
    </source>
</evidence>
<dbReference type="OrthoDB" id="9804315at2"/>
<comment type="similarity">
    <text evidence="2 8">Belongs to the dihydrofolate reductase family.</text>
</comment>
<dbReference type="Proteomes" id="UP000184406">
    <property type="component" value="Unassembled WGS sequence"/>
</dbReference>
<dbReference type="PANTHER" id="PTHR48069">
    <property type="entry name" value="DIHYDROFOLATE REDUCTASE"/>
    <property type="match status" value="1"/>
</dbReference>
<comment type="function">
    <text evidence="7 8">Key enzyme in folate metabolism. Catalyzes an essential reaction for de novo glycine and purine synthesis, and for DNA precursor synthesis.</text>
</comment>
<dbReference type="PRINTS" id="PR00070">
    <property type="entry name" value="DHFR"/>
</dbReference>
<evidence type="ECO:0000256" key="8">
    <source>
        <dbReference type="PIRNR" id="PIRNR000194"/>
    </source>
</evidence>
<dbReference type="GO" id="GO:0046452">
    <property type="term" value="P:dihydrofolate metabolic process"/>
    <property type="evidence" value="ECO:0007669"/>
    <property type="project" value="TreeGrafter"/>
</dbReference>
<feature type="domain" description="DHFR" evidence="9">
    <location>
        <begin position="3"/>
        <end position="163"/>
    </location>
</feature>
<dbReference type="Pfam" id="PF00186">
    <property type="entry name" value="DHFR_1"/>
    <property type="match status" value="1"/>
</dbReference>
<reference evidence="11" key="1">
    <citation type="submission" date="2016-11" db="EMBL/GenBank/DDBJ databases">
        <authorList>
            <person name="Varghese N."/>
            <person name="Submissions S."/>
        </authorList>
    </citation>
    <scope>NUCLEOTIDE SEQUENCE [LARGE SCALE GENOMIC DNA]</scope>
    <source>
        <strain evidence="11">DSM 17539</strain>
    </source>
</reference>
<dbReference type="GO" id="GO:0046655">
    <property type="term" value="P:folic acid metabolic process"/>
    <property type="evidence" value="ECO:0007669"/>
    <property type="project" value="TreeGrafter"/>
</dbReference>
<evidence type="ECO:0000313" key="11">
    <source>
        <dbReference type="Proteomes" id="UP000184406"/>
    </source>
</evidence>
<dbReference type="GO" id="GO:0005829">
    <property type="term" value="C:cytosol"/>
    <property type="evidence" value="ECO:0007669"/>
    <property type="project" value="TreeGrafter"/>
</dbReference>
<gene>
    <name evidence="10" type="ORF">SAMN03080594_11297</name>
</gene>
<dbReference type="SUPFAM" id="SSF53597">
    <property type="entry name" value="Dihydrofolate reductase-like"/>
    <property type="match status" value="1"/>
</dbReference>
<evidence type="ECO:0000256" key="1">
    <source>
        <dbReference type="ARBA" id="ARBA00004903"/>
    </source>
</evidence>
<comment type="catalytic activity">
    <reaction evidence="8">
        <text>(6S)-5,6,7,8-tetrahydrofolate + NADP(+) = 7,8-dihydrofolate + NADPH + H(+)</text>
        <dbReference type="Rhea" id="RHEA:15009"/>
        <dbReference type="ChEBI" id="CHEBI:15378"/>
        <dbReference type="ChEBI" id="CHEBI:57451"/>
        <dbReference type="ChEBI" id="CHEBI:57453"/>
        <dbReference type="ChEBI" id="CHEBI:57783"/>
        <dbReference type="ChEBI" id="CHEBI:58349"/>
        <dbReference type="EC" id="1.5.1.3"/>
    </reaction>
</comment>
<dbReference type="InterPro" id="IPR024072">
    <property type="entry name" value="DHFR-like_dom_sf"/>
</dbReference>
<evidence type="ECO:0000256" key="5">
    <source>
        <dbReference type="ARBA" id="ARBA00022857"/>
    </source>
</evidence>
<accession>A0A1M5GZT4</accession>
<dbReference type="GO" id="GO:0004146">
    <property type="term" value="F:dihydrofolate reductase activity"/>
    <property type="evidence" value="ECO:0007669"/>
    <property type="project" value="UniProtKB-EC"/>
</dbReference>
<evidence type="ECO:0000256" key="7">
    <source>
        <dbReference type="ARBA" id="ARBA00025067"/>
    </source>
</evidence>
<sequence length="165" mass="19287">MNILCIIAAAAENNALGKDNDLLWHLPDDFKRFKSLTSGHKIIMGRKTFESFPKPLPNRTHIIITRDKNYKVKYEDCIVVHSLQEALNLVKGDPLSFIIGGGEIYKLGLKYANQMELTRVHGTFDADTFFPEFDKDKWQLTKEEYHPKDDRHEYEFTYLTYTKKQ</sequence>
<dbReference type="PANTHER" id="PTHR48069:SF3">
    <property type="entry name" value="DIHYDROFOLATE REDUCTASE"/>
    <property type="match status" value="1"/>
</dbReference>
<dbReference type="Gene3D" id="3.40.430.10">
    <property type="entry name" value="Dihydrofolate Reductase, subunit A"/>
    <property type="match status" value="1"/>
</dbReference>
<evidence type="ECO:0000256" key="2">
    <source>
        <dbReference type="ARBA" id="ARBA00009539"/>
    </source>
</evidence>
<protein>
    <recommendedName>
        <fullName evidence="3 8">Dihydrofolate reductase</fullName>
        <ecNumber evidence="3 8">1.5.1.3</ecNumber>
    </recommendedName>
</protein>
<dbReference type="InterPro" id="IPR001796">
    <property type="entry name" value="DHFR_dom"/>
</dbReference>
<keyword evidence="11" id="KW-1185">Reference proteome</keyword>
<evidence type="ECO:0000256" key="6">
    <source>
        <dbReference type="ARBA" id="ARBA00023002"/>
    </source>
</evidence>
<dbReference type="InterPro" id="IPR012259">
    <property type="entry name" value="DHFR"/>
</dbReference>
<keyword evidence="4 8" id="KW-0554">One-carbon metabolism</keyword>
<dbReference type="UniPathway" id="UPA00077">
    <property type="reaction ID" value="UER00158"/>
</dbReference>
<dbReference type="PIRSF" id="PIRSF000194">
    <property type="entry name" value="DHFR"/>
    <property type="match status" value="1"/>
</dbReference>
<dbReference type="CDD" id="cd00209">
    <property type="entry name" value="DHFR"/>
    <property type="match status" value="1"/>
</dbReference>
<dbReference type="EMBL" id="FQUX01000012">
    <property type="protein sequence ID" value="SHG09269.1"/>
    <property type="molecule type" value="Genomic_DNA"/>
</dbReference>
<organism evidence="10 11">
    <name type="scientific">Arenibacter palladensis</name>
    <dbReference type="NCBI Taxonomy" id="237373"/>
    <lineage>
        <taxon>Bacteria</taxon>
        <taxon>Pseudomonadati</taxon>
        <taxon>Bacteroidota</taxon>
        <taxon>Flavobacteriia</taxon>
        <taxon>Flavobacteriales</taxon>
        <taxon>Flavobacteriaceae</taxon>
        <taxon>Arenibacter</taxon>
    </lineage>
</organism>
<name>A0A1M5GZT4_9FLAO</name>
<dbReference type="FunFam" id="3.40.430.10:FF:000001">
    <property type="entry name" value="Dihydrofolate reductase"/>
    <property type="match status" value="1"/>
</dbReference>
<dbReference type="AlphaFoldDB" id="A0A1M5GZT4"/>
<dbReference type="GO" id="GO:0046654">
    <property type="term" value="P:tetrahydrofolate biosynthetic process"/>
    <property type="evidence" value="ECO:0007669"/>
    <property type="project" value="UniProtKB-UniPathway"/>
</dbReference>
<dbReference type="EC" id="1.5.1.3" evidence="3 8"/>